<feature type="non-terminal residue" evidence="1">
    <location>
        <position position="1"/>
    </location>
</feature>
<dbReference type="AlphaFoldDB" id="X0YM71"/>
<evidence type="ECO:0000313" key="1">
    <source>
        <dbReference type="EMBL" id="GAG37811.1"/>
    </source>
</evidence>
<protein>
    <submittedName>
        <fullName evidence="1">Uncharacterized protein</fullName>
    </submittedName>
</protein>
<organism evidence="1">
    <name type="scientific">marine sediment metagenome</name>
    <dbReference type="NCBI Taxonomy" id="412755"/>
    <lineage>
        <taxon>unclassified sequences</taxon>
        <taxon>metagenomes</taxon>
        <taxon>ecological metagenomes</taxon>
    </lineage>
</organism>
<sequence>LGLVQEKAQDYSGAIRSFKFYLIGSPDAPDAGKVRQKLGELEVAQELEK</sequence>
<comment type="caution">
    <text evidence="1">The sequence shown here is derived from an EMBL/GenBank/DDBJ whole genome shotgun (WGS) entry which is preliminary data.</text>
</comment>
<name>X0YM71_9ZZZZ</name>
<reference evidence="1" key="1">
    <citation type="journal article" date="2014" name="Front. Microbiol.">
        <title>High frequency of phylogenetically diverse reductive dehalogenase-homologous genes in deep subseafloor sedimentary metagenomes.</title>
        <authorList>
            <person name="Kawai M."/>
            <person name="Futagami T."/>
            <person name="Toyoda A."/>
            <person name="Takaki Y."/>
            <person name="Nishi S."/>
            <person name="Hori S."/>
            <person name="Arai W."/>
            <person name="Tsubouchi T."/>
            <person name="Morono Y."/>
            <person name="Uchiyama I."/>
            <person name="Ito T."/>
            <person name="Fujiyama A."/>
            <person name="Inagaki F."/>
            <person name="Takami H."/>
        </authorList>
    </citation>
    <scope>NUCLEOTIDE SEQUENCE</scope>
    <source>
        <strain evidence="1">Expedition CK06-06</strain>
    </source>
</reference>
<proteinExistence type="predicted"/>
<dbReference type="EMBL" id="BARS01043267">
    <property type="protein sequence ID" value="GAG37811.1"/>
    <property type="molecule type" value="Genomic_DNA"/>
</dbReference>
<accession>X0YM71</accession>
<gene>
    <name evidence="1" type="ORF">S01H1_65531</name>
</gene>